<feature type="region of interest" description="Disordered" evidence="1">
    <location>
        <begin position="70"/>
        <end position="108"/>
    </location>
</feature>
<proteinExistence type="predicted"/>
<evidence type="ECO:0000313" key="2">
    <source>
        <dbReference type="EMBL" id="CAD9360153.1"/>
    </source>
</evidence>
<dbReference type="AlphaFoldDB" id="A0A7S2A7E9"/>
<organism evidence="2">
    <name type="scientific">Trieres chinensis</name>
    <name type="common">Marine centric diatom</name>
    <name type="synonym">Odontella sinensis</name>
    <dbReference type="NCBI Taxonomy" id="1514140"/>
    <lineage>
        <taxon>Eukaryota</taxon>
        <taxon>Sar</taxon>
        <taxon>Stramenopiles</taxon>
        <taxon>Ochrophyta</taxon>
        <taxon>Bacillariophyta</taxon>
        <taxon>Mediophyceae</taxon>
        <taxon>Biddulphiophycidae</taxon>
        <taxon>Eupodiscales</taxon>
        <taxon>Parodontellaceae</taxon>
        <taxon>Trieres</taxon>
    </lineage>
</organism>
<gene>
    <name evidence="2" type="ORF">OSIN01602_LOCUS20455</name>
</gene>
<dbReference type="EMBL" id="HBGO01035405">
    <property type="protein sequence ID" value="CAD9360153.1"/>
    <property type="molecule type" value="Transcribed_RNA"/>
</dbReference>
<evidence type="ECO:0000256" key="1">
    <source>
        <dbReference type="SAM" id="MobiDB-lite"/>
    </source>
</evidence>
<sequence length="108" mass="11497">MTMAALEGCSISIKIKLEEDSIEPKQMDGAMTAAGRGSGGILFKLMDNQVDQLSPPVSCPFLYNFHVSSSAVSGSTRPPHRQTKVLRPTGRLTDCQSNGVQVPPPQGP</sequence>
<accession>A0A7S2A7E9</accession>
<name>A0A7S2A7E9_TRICV</name>
<reference evidence="2" key="1">
    <citation type="submission" date="2021-01" db="EMBL/GenBank/DDBJ databases">
        <authorList>
            <person name="Corre E."/>
            <person name="Pelletier E."/>
            <person name="Niang G."/>
            <person name="Scheremetjew M."/>
            <person name="Finn R."/>
            <person name="Kale V."/>
            <person name="Holt S."/>
            <person name="Cochrane G."/>
            <person name="Meng A."/>
            <person name="Brown T."/>
            <person name="Cohen L."/>
        </authorList>
    </citation>
    <scope>NUCLEOTIDE SEQUENCE</scope>
    <source>
        <strain evidence="2">Grunow 1884</strain>
    </source>
</reference>
<protein>
    <submittedName>
        <fullName evidence="2">Uncharacterized protein</fullName>
    </submittedName>
</protein>